<dbReference type="EMBL" id="KF124367">
    <property type="protein sequence ID" value="AIA91682.1"/>
    <property type="molecule type" value="Genomic_DNA"/>
</dbReference>
<protein>
    <submittedName>
        <fullName evidence="1">Glyco_transf_20</fullName>
    </submittedName>
</protein>
<evidence type="ECO:0000313" key="1">
    <source>
        <dbReference type="EMBL" id="AIA91682.1"/>
    </source>
</evidence>
<dbReference type="GO" id="GO:0005992">
    <property type="term" value="P:trehalose biosynthetic process"/>
    <property type="evidence" value="ECO:0007669"/>
    <property type="project" value="InterPro"/>
</dbReference>
<sequence length="77" mass="8965">MDYSKGLPERFLAYEALLENYPQHHGKIRYTQIAPTSRGDVQAYQDIRHQLEKRGWPHQRSIRPTGLDAALLSEPTF</sequence>
<dbReference type="GO" id="GO:0003824">
    <property type="term" value="F:catalytic activity"/>
    <property type="evidence" value="ECO:0007669"/>
    <property type="project" value="InterPro"/>
</dbReference>
<name>A0A060C9P0_9PSED</name>
<reference evidence="1" key="1">
    <citation type="journal article" date="2013" name="Environ. Microbiol.">
        <title>Seasonally variable intestinal metagenomes of the red palm weevil (Rhynchophorus ferrugineus).</title>
        <authorList>
            <person name="Jia S."/>
            <person name="Zhang X."/>
            <person name="Zhang G."/>
            <person name="Yin A."/>
            <person name="Zhang S."/>
            <person name="Li F."/>
            <person name="Wang L."/>
            <person name="Zhao D."/>
            <person name="Yun Q."/>
            <person name="Tala"/>
            <person name="Wang J."/>
            <person name="Sun G."/>
            <person name="Baabdullah M."/>
            <person name="Yu X."/>
            <person name="Hu S."/>
            <person name="Al-Mssallem I.S."/>
            <person name="Yu J."/>
        </authorList>
    </citation>
    <scope>NUCLEOTIDE SEQUENCE</scope>
</reference>
<dbReference type="SUPFAM" id="SSF53756">
    <property type="entry name" value="UDP-Glycosyltransferase/glycogen phosphorylase"/>
    <property type="match status" value="1"/>
</dbReference>
<dbReference type="Gene3D" id="3.40.50.2000">
    <property type="entry name" value="Glycogen Phosphorylase B"/>
    <property type="match status" value="1"/>
</dbReference>
<dbReference type="InterPro" id="IPR001830">
    <property type="entry name" value="Glyco_trans_20"/>
</dbReference>
<dbReference type="AlphaFoldDB" id="A0A060C9P0"/>
<accession>A0A060C9P0</accession>
<organism evidence="1">
    <name type="scientific">uncultured Pseudomonas sp</name>
    <dbReference type="NCBI Taxonomy" id="114707"/>
    <lineage>
        <taxon>Bacteria</taxon>
        <taxon>Pseudomonadati</taxon>
        <taxon>Pseudomonadota</taxon>
        <taxon>Gammaproteobacteria</taxon>
        <taxon>Pseudomonadales</taxon>
        <taxon>Pseudomonadaceae</taxon>
        <taxon>Pseudomonas</taxon>
        <taxon>environmental samples</taxon>
    </lineage>
</organism>
<dbReference type="Pfam" id="PF00982">
    <property type="entry name" value="Glyco_transf_20"/>
    <property type="match status" value="1"/>
</dbReference>
<proteinExistence type="predicted"/>